<evidence type="ECO:0000313" key="1">
    <source>
        <dbReference type="EMBL" id="CAG8836545.1"/>
    </source>
</evidence>
<proteinExistence type="predicted"/>
<dbReference type="EMBL" id="CAJVQC010115034">
    <property type="protein sequence ID" value="CAG8836545.1"/>
    <property type="molecule type" value="Genomic_DNA"/>
</dbReference>
<keyword evidence="2" id="KW-1185">Reference proteome</keyword>
<evidence type="ECO:0000313" key="2">
    <source>
        <dbReference type="Proteomes" id="UP000789920"/>
    </source>
</evidence>
<reference evidence="1" key="1">
    <citation type="submission" date="2021-06" db="EMBL/GenBank/DDBJ databases">
        <authorList>
            <person name="Kallberg Y."/>
            <person name="Tangrot J."/>
            <person name="Rosling A."/>
        </authorList>
    </citation>
    <scope>NUCLEOTIDE SEQUENCE</scope>
    <source>
        <strain evidence="1">MA461A</strain>
    </source>
</reference>
<organism evidence="1 2">
    <name type="scientific">Racocetra persica</name>
    <dbReference type="NCBI Taxonomy" id="160502"/>
    <lineage>
        <taxon>Eukaryota</taxon>
        <taxon>Fungi</taxon>
        <taxon>Fungi incertae sedis</taxon>
        <taxon>Mucoromycota</taxon>
        <taxon>Glomeromycotina</taxon>
        <taxon>Glomeromycetes</taxon>
        <taxon>Diversisporales</taxon>
        <taxon>Gigasporaceae</taxon>
        <taxon>Racocetra</taxon>
    </lineage>
</organism>
<feature type="non-terminal residue" evidence="1">
    <location>
        <position position="54"/>
    </location>
</feature>
<name>A0ACA9SEK2_9GLOM</name>
<dbReference type="Proteomes" id="UP000789920">
    <property type="component" value="Unassembled WGS sequence"/>
</dbReference>
<feature type="non-terminal residue" evidence="1">
    <location>
        <position position="1"/>
    </location>
</feature>
<sequence length="54" mass="6022">GSKTSEICSTSSQAINSVYHMIFRKKNKTVYLGPAVLGFNDERIVEKLLSDVVF</sequence>
<protein>
    <submittedName>
        <fullName evidence="1">8842_t:CDS:1</fullName>
    </submittedName>
</protein>
<accession>A0ACA9SEK2</accession>
<comment type="caution">
    <text evidence="1">The sequence shown here is derived from an EMBL/GenBank/DDBJ whole genome shotgun (WGS) entry which is preliminary data.</text>
</comment>
<gene>
    <name evidence="1" type="ORF">RPERSI_LOCUS29972</name>
</gene>